<proteinExistence type="predicted"/>
<dbReference type="SUPFAM" id="SSF46689">
    <property type="entry name" value="Homeodomain-like"/>
    <property type="match status" value="1"/>
</dbReference>
<dbReference type="GO" id="GO:0043565">
    <property type="term" value="F:sequence-specific DNA binding"/>
    <property type="evidence" value="ECO:0007669"/>
    <property type="project" value="InterPro"/>
</dbReference>
<gene>
    <name evidence="5" type="ORF">PAT3040_01728</name>
</gene>
<dbReference type="PROSITE" id="PS01124">
    <property type="entry name" value="HTH_ARAC_FAMILY_2"/>
    <property type="match status" value="1"/>
</dbReference>
<keyword evidence="6" id="KW-1185">Reference proteome</keyword>
<dbReference type="AlphaFoldDB" id="A0A2R5EKL6"/>
<keyword evidence="1" id="KW-0805">Transcription regulation</keyword>
<evidence type="ECO:0000256" key="2">
    <source>
        <dbReference type="ARBA" id="ARBA00023125"/>
    </source>
</evidence>
<dbReference type="InterPro" id="IPR050204">
    <property type="entry name" value="AraC_XylS_family_regulators"/>
</dbReference>
<dbReference type="Gene3D" id="1.10.10.60">
    <property type="entry name" value="Homeodomain-like"/>
    <property type="match status" value="1"/>
</dbReference>
<feature type="domain" description="HTH araC/xylS-type" evidence="4">
    <location>
        <begin position="46"/>
        <end position="116"/>
    </location>
</feature>
<comment type="caution">
    <text evidence="5">The sequence shown here is derived from an EMBL/GenBank/DDBJ whole genome shotgun (WGS) entry which is preliminary data.</text>
</comment>
<sequence>MLRGEWNEYISDKDEALCNELFVNLTDRLINTKLSTDDKKENELVRKAKEMIYYDLEHVLKLDEISNELHLSKFQLIRLFKAHTGISPYQYFLNAKVERAKNMIQKNKDVYSVVAA</sequence>
<evidence type="ECO:0000256" key="1">
    <source>
        <dbReference type="ARBA" id="ARBA00023015"/>
    </source>
</evidence>
<dbReference type="InterPro" id="IPR018060">
    <property type="entry name" value="HTH_AraC"/>
</dbReference>
<dbReference type="EMBL" id="BDQX01000079">
    <property type="protein sequence ID" value="GBG07180.1"/>
    <property type="molecule type" value="Genomic_DNA"/>
</dbReference>
<dbReference type="PANTHER" id="PTHR46796">
    <property type="entry name" value="HTH-TYPE TRANSCRIPTIONAL ACTIVATOR RHAS-RELATED"/>
    <property type="match status" value="1"/>
</dbReference>
<evidence type="ECO:0000256" key="3">
    <source>
        <dbReference type="ARBA" id="ARBA00023163"/>
    </source>
</evidence>
<dbReference type="InterPro" id="IPR009057">
    <property type="entry name" value="Homeodomain-like_sf"/>
</dbReference>
<dbReference type="GO" id="GO:0003700">
    <property type="term" value="F:DNA-binding transcription factor activity"/>
    <property type="evidence" value="ECO:0007669"/>
    <property type="project" value="InterPro"/>
</dbReference>
<dbReference type="Proteomes" id="UP000245202">
    <property type="component" value="Unassembled WGS sequence"/>
</dbReference>
<evidence type="ECO:0000313" key="5">
    <source>
        <dbReference type="EMBL" id="GBG07180.1"/>
    </source>
</evidence>
<accession>A0A2R5EKL6</accession>
<keyword evidence="2" id="KW-0238">DNA-binding</keyword>
<organism evidence="5 6">
    <name type="scientific">Paenibacillus agaridevorans</name>
    <dbReference type="NCBI Taxonomy" id="171404"/>
    <lineage>
        <taxon>Bacteria</taxon>
        <taxon>Bacillati</taxon>
        <taxon>Bacillota</taxon>
        <taxon>Bacilli</taxon>
        <taxon>Bacillales</taxon>
        <taxon>Paenibacillaceae</taxon>
        <taxon>Paenibacillus</taxon>
    </lineage>
</organism>
<protein>
    <submittedName>
        <fullName evidence="5">Putative AraC family transcriptional regulator</fullName>
    </submittedName>
</protein>
<reference evidence="5 6" key="1">
    <citation type="submission" date="2017-08" db="EMBL/GenBank/DDBJ databases">
        <title>Substantial Increase in Enzyme Production by Combined Drug-Resistance Mutations in Paenibacillus agaridevorans.</title>
        <authorList>
            <person name="Tanaka Y."/>
            <person name="Funane K."/>
            <person name="Hosaka T."/>
            <person name="Shiwa Y."/>
            <person name="Fujita N."/>
            <person name="Miyazaki T."/>
            <person name="Yoshikawa H."/>
            <person name="Murakami K."/>
            <person name="Kasahara K."/>
            <person name="Inaoka T."/>
            <person name="Hiraga Y."/>
            <person name="Ochi K."/>
        </authorList>
    </citation>
    <scope>NUCLEOTIDE SEQUENCE [LARGE SCALE GENOMIC DNA]</scope>
    <source>
        <strain evidence="5 6">T-3040</strain>
    </source>
</reference>
<keyword evidence="3" id="KW-0804">Transcription</keyword>
<dbReference type="Pfam" id="PF00165">
    <property type="entry name" value="HTH_AraC"/>
    <property type="match status" value="1"/>
</dbReference>
<evidence type="ECO:0000259" key="4">
    <source>
        <dbReference type="PROSITE" id="PS01124"/>
    </source>
</evidence>
<name>A0A2R5EKL6_9BACL</name>
<evidence type="ECO:0000313" key="6">
    <source>
        <dbReference type="Proteomes" id="UP000245202"/>
    </source>
</evidence>